<proteinExistence type="predicted"/>
<dbReference type="Proteomes" id="UP000003327">
    <property type="component" value="Unassembled WGS sequence"/>
</dbReference>
<dbReference type="EMBL" id="ACVA01000047">
    <property type="protein sequence ID" value="EEX18215.1"/>
    <property type="molecule type" value="Genomic_DNA"/>
</dbReference>
<evidence type="ECO:0000313" key="1">
    <source>
        <dbReference type="EMBL" id="EEX18215.1"/>
    </source>
</evidence>
<protein>
    <recommendedName>
        <fullName evidence="3">UmuC domain-containing protein</fullName>
    </recommendedName>
</protein>
<name>C9MQV0_9BACT</name>
<dbReference type="SUPFAM" id="SSF56672">
    <property type="entry name" value="DNA/RNA polymerases"/>
    <property type="match status" value="1"/>
</dbReference>
<dbReference type="AlphaFoldDB" id="C9MQV0"/>
<gene>
    <name evidence="1" type="ORF">HMPREF0973_02000</name>
</gene>
<reference evidence="1 2" key="1">
    <citation type="submission" date="2009-09" db="EMBL/GenBank/DDBJ databases">
        <authorList>
            <person name="Weinstock G."/>
            <person name="Sodergren E."/>
            <person name="Clifton S."/>
            <person name="Fulton L."/>
            <person name="Fulton B."/>
            <person name="Courtney L."/>
            <person name="Fronick C."/>
            <person name="Harrison M."/>
            <person name="Strong C."/>
            <person name="Farmer C."/>
            <person name="Delahaunty K."/>
            <person name="Markovic C."/>
            <person name="Hall O."/>
            <person name="Minx P."/>
            <person name="Tomlinson C."/>
            <person name="Mitreva M."/>
            <person name="Nelson J."/>
            <person name="Hou S."/>
            <person name="Wollam A."/>
            <person name="Pepin K.H."/>
            <person name="Johnson M."/>
            <person name="Bhonagiri V."/>
            <person name="Nash W.E."/>
            <person name="Warren W."/>
            <person name="Chinwalla A."/>
            <person name="Mardis E.R."/>
            <person name="Wilson R.K."/>
        </authorList>
    </citation>
    <scope>NUCLEOTIDE SEQUENCE [LARGE SCALE GENOMIC DNA]</scope>
    <source>
        <strain evidence="1 2">F0319</strain>
    </source>
</reference>
<evidence type="ECO:0000313" key="2">
    <source>
        <dbReference type="Proteomes" id="UP000003327"/>
    </source>
</evidence>
<dbReference type="eggNOG" id="COG0389">
    <property type="taxonomic scope" value="Bacteria"/>
</dbReference>
<dbReference type="STRING" id="649761.HMPREF0973_02000"/>
<accession>C9MQV0</accession>
<organism evidence="1 2">
    <name type="scientific">Prevotella veroralis F0319</name>
    <dbReference type="NCBI Taxonomy" id="649761"/>
    <lineage>
        <taxon>Bacteria</taxon>
        <taxon>Pseudomonadati</taxon>
        <taxon>Bacteroidota</taxon>
        <taxon>Bacteroidia</taxon>
        <taxon>Bacteroidales</taxon>
        <taxon>Prevotellaceae</taxon>
        <taxon>Prevotella</taxon>
    </lineage>
</organism>
<dbReference type="InterPro" id="IPR043502">
    <property type="entry name" value="DNA/RNA_pol_sf"/>
</dbReference>
<comment type="caution">
    <text evidence="1">The sequence shown here is derived from an EMBL/GenBank/DDBJ whole genome shotgun (WGS) entry which is preliminary data.</text>
</comment>
<sequence>MQTSCVPHSKTYIAIDLKSFYTSLECVERGLNPLTTDLIVADVSRTEKTICLAVSPSLKSYGLPGRARLFEVVQQLREVL</sequence>
<keyword evidence="2" id="KW-1185">Reference proteome</keyword>
<dbReference type="HOGENOM" id="CLU_163959_0_0_10"/>
<evidence type="ECO:0008006" key="3">
    <source>
        <dbReference type="Google" id="ProtNLM"/>
    </source>
</evidence>